<sequence>MSVDVAMMKAGHPNKCVPETSYESEVAPKLEEIYSSLGISADALAQASFDPEKHLRYYNDEMEKHRYHNTRTLTMEELGLTNKKQISSIGVSDPFPLFTDEAIAIMKAEILQKDIFMKYARRNHSSTSGMDCIIRGYVKTGEEIHTPFVHSAWTHPKTLELISHIAGVELEVVMDYEIAHVNMAMEDKSAVDGDKSIREAQARARQGLSDGSDIPAIVGWHNDSYPFVCVLMLSDTTDMIGGETSLRMGGADDGTPKKVCSVPGPQLGFASVLQGRLIEHIAPKPVGVTERITMVTSYRAKDPLKHEGSVLATVKPEINSGTRYNDFYPEWINYRLDILEKRFAHLRATMSDSDGNFNKESSMDYLKQLDSYLKDTYEYMEVSDRDIKKLKKIQGIVE</sequence>
<dbReference type="PANTHER" id="PTHR41677:SF1">
    <property type="entry name" value="FE2OG DIOXYGENASE DOMAIN-CONTAINING PROTEIN"/>
    <property type="match status" value="1"/>
</dbReference>
<name>A0ABP0EFS7_9ASCO</name>
<accession>A0ABP0EFS7</accession>
<protein>
    <submittedName>
        <fullName evidence="1">Uncharacterized protein</fullName>
    </submittedName>
</protein>
<dbReference type="Proteomes" id="UP001497600">
    <property type="component" value="Chromosome F"/>
</dbReference>
<organism evidence="1 2">
    <name type="scientific">[Candida] anglica</name>
    <dbReference type="NCBI Taxonomy" id="148631"/>
    <lineage>
        <taxon>Eukaryota</taxon>
        <taxon>Fungi</taxon>
        <taxon>Dikarya</taxon>
        <taxon>Ascomycota</taxon>
        <taxon>Saccharomycotina</taxon>
        <taxon>Pichiomycetes</taxon>
        <taxon>Debaryomycetaceae</taxon>
        <taxon>Kurtzmaniella</taxon>
    </lineage>
</organism>
<keyword evidence="2" id="KW-1185">Reference proteome</keyword>
<dbReference type="PANTHER" id="PTHR41677">
    <property type="entry name" value="YALI0B19030P"/>
    <property type="match status" value="1"/>
</dbReference>
<reference evidence="1 2" key="1">
    <citation type="submission" date="2024-01" db="EMBL/GenBank/DDBJ databases">
        <authorList>
            <consortium name="Genoscope - CEA"/>
            <person name="William W."/>
        </authorList>
    </citation>
    <scope>NUCLEOTIDE SEQUENCE [LARGE SCALE GENOMIC DNA]</scope>
    <source>
        <strain evidence="1 2">29B2s-10</strain>
    </source>
</reference>
<evidence type="ECO:0000313" key="2">
    <source>
        <dbReference type="Proteomes" id="UP001497600"/>
    </source>
</evidence>
<evidence type="ECO:0000313" key="1">
    <source>
        <dbReference type="EMBL" id="CAK7913001.1"/>
    </source>
</evidence>
<proteinExistence type="predicted"/>
<gene>
    <name evidence="1" type="ORF">CAAN4_F09582</name>
</gene>
<dbReference type="EMBL" id="OZ004258">
    <property type="protein sequence ID" value="CAK7913001.1"/>
    <property type="molecule type" value="Genomic_DNA"/>
</dbReference>